<comment type="caution">
    <text evidence="15">The sequence shown here is derived from an EMBL/GenBank/DDBJ whole genome shotgun (WGS) entry which is preliminary data.</text>
</comment>
<sequence length="651" mass="71153">MTIHSFTAKEGKMGAQVLWFLVLLTLTTICESKSCHPNDLKGLQDFKAGIHSDSSGRLGKWIGRDCCKWEGVYCSNETGRVVRISLPGLYTSGDAPVQSAMAGELSPSITLLNFLEVIDMGELVGLTGKIPPSIGLHLPHLRKLNFLGNKFTGALPESICKLSKLEELYLQENGFSGFLPSCIGGVKNLRRLDVHSNKLSGVIPESITSLTNLESLCLQDNFLSGNIPENIGTLQLLKELDLSNNSLTGIIPRSIVKLYSISILYLNANQLEGEIPLPSKPGQLSSLSFLRLQNNRLSGTIPKSIGYLTSLQRLSLANNQLKGSIPSSLGNLKSLTELYLSYNQLSGQLPRSIGGISELLFLSISHNMIEGPLPHEISSLSNLQSLDLSFNHLNMSVIPKWLMQLPSLSRIYLAGCGIHGEIPDYIQSLAKSLLELDLSANHLSGRIPAWIGSLSQLYSLNLSKNKFVSEIPSTVTNLEILGVLDLHSNKLEGSVNAVFQMKSRFEGGSLTYLDLSDNSFSSVVEQIGMGGQEHIRHLNLSHNFLKGRLPTSIGTLKSLETLDLSYNGLGSNLPTSLANVTILERLMLHKNQFTGRIPEEFLKLKNLKELNLSDNLLEGKIPNGKPFIDFSQRSYTGNRGLCGKPLPPCKS</sequence>
<feature type="domain" description="Disease resistance R13L4/SHOC-2-like LRR" evidence="14">
    <location>
        <begin position="512"/>
        <end position="613"/>
    </location>
</feature>
<dbReference type="PRINTS" id="PR00019">
    <property type="entry name" value="LEURICHRPT"/>
</dbReference>
<dbReference type="Pfam" id="PF08263">
    <property type="entry name" value="LRRNT_2"/>
    <property type="match status" value="1"/>
</dbReference>
<dbReference type="Pfam" id="PF13855">
    <property type="entry name" value="LRR_8"/>
    <property type="match status" value="1"/>
</dbReference>
<accession>A0ABS8V176</accession>
<dbReference type="InterPro" id="IPR055414">
    <property type="entry name" value="LRR_R13L4/SHOC2-like"/>
</dbReference>
<evidence type="ECO:0000313" key="16">
    <source>
        <dbReference type="Proteomes" id="UP000823775"/>
    </source>
</evidence>
<evidence type="ECO:0000256" key="4">
    <source>
        <dbReference type="ARBA" id="ARBA00022614"/>
    </source>
</evidence>
<organism evidence="15 16">
    <name type="scientific">Datura stramonium</name>
    <name type="common">Jimsonweed</name>
    <name type="synonym">Common thornapple</name>
    <dbReference type="NCBI Taxonomy" id="4076"/>
    <lineage>
        <taxon>Eukaryota</taxon>
        <taxon>Viridiplantae</taxon>
        <taxon>Streptophyta</taxon>
        <taxon>Embryophyta</taxon>
        <taxon>Tracheophyta</taxon>
        <taxon>Spermatophyta</taxon>
        <taxon>Magnoliopsida</taxon>
        <taxon>eudicotyledons</taxon>
        <taxon>Gunneridae</taxon>
        <taxon>Pentapetalae</taxon>
        <taxon>asterids</taxon>
        <taxon>lamiids</taxon>
        <taxon>Solanales</taxon>
        <taxon>Solanaceae</taxon>
        <taxon>Solanoideae</taxon>
        <taxon>Datureae</taxon>
        <taxon>Datura</taxon>
    </lineage>
</organism>
<feature type="domain" description="Disease resistance R13L4/SHOC-2-like LRR" evidence="14">
    <location>
        <begin position="277"/>
        <end position="465"/>
    </location>
</feature>
<dbReference type="InterPro" id="IPR003591">
    <property type="entry name" value="Leu-rich_rpt_typical-subtyp"/>
</dbReference>
<keyword evidence="10" id="KW-0675">Receptor</keyword>
<reference evidence="15 16" key="1">
    <citation type="journal article" date="2021" name="BMC Genomics">
        <title>Datura genome reveals duplications of psychoactive alkaloid biosynthetic genes and high mutation rate following tissue culture.</title>
        <authorList>
            <person name="Rajewski A."/>
            <person name="Carter-House D."/>
            <person name="Stajich J."/>
            <person name="Litt A."/>
        </authorList>
    </citation>
    <scope>NUCLEOTIDE SEQUENCE [LARGE SCALE GENOMIC DNA]</scope>
    <source>
        <strain evidence="15">AR-01</strain>
    </source>
</reference>
<keyword evidence="3" id="KW-1003">Cell membrane</keyword>
<evidence type="ECO:0008006" key="17">
    <source>
        <dbReference type="Google" id="ProtNLM"/>
    </source>
</evidence>
<feature type="signal peptide" evidence="12">
    <location>
        <begin position="1"/>
        <end position="32"/>
    </location>
</feature>
<evidence type="ECO:0000256" key="9">
    <source>
        <dbReference type="ARBA" id="ARBA00023136"/>
    </source>
</evidence>
<dbReference type="SMART" id="SM00369">
    <property type="entry name" value="LRR_TYP"/>
    <property type="match status" value="13"/>
</dbReference>
<evidence type="ECO:0000256" key="7">
    <source>
        <dbReference type="ARBA" id="ARBA00022737"/>
    </source>
</evidence>
<dbReference type="EMBL" id="JACEIK010003097">
    <property type="protein sequence ID" value="MCD9640281.1"/>
    <property type="molecule type" value="Genomic_DNA"/>
</dbReference>
<keyword evidence="6 12" id="KW-0732">Signal</keyword>
<dbReference type="SUPFAM" id="SSF52058">
    <property type="entry name" value="L domain-like"/>
    <property type="match status" value="1"/>
</dbReference>
<name>A0ABS8V176_DATST</name>
<keyword evidence="7" id="KW-0677">Repeat</keyword>
<evidence type="ECO:0000256" key="2">
    <source>
        <dbReference type="ARBA" id="ARBA00009592"/>
    </source>
</evidence>
<dbReference type="Pfam" id="PF23598">
    <property type="entry name" value="LRR_14"/>
    <property type="match status" value="2"/>
</dbReference>
<dbReference type="InterPro" id="IPR032675">
    <property type="entry name" value="LRR_dom_sf"/>
</dbReference>
<evidence type="ECO:0000259" key="13">
    <source>
        <dbReference type="Pfam" id="PF08263"/>
    </source>
</evidence>
<evidence type="ECO:0000256" key="3">
    <source>
        <dbReference type="ARBA" id="ARBA00022475"/>
    </source>
</evidence>
<proteinExistence type="inferred from homology"/>
<protein>
    <recommendedName>
        <fullName evidence="17">Leucine-rich repeat-containing N-terminal plant-type domain-containing protein</fullName>
    </recommendedName>
</protein>
<evidence type="ECO:0000256" key="12">
    <source>
        <dbReference type="SAM" id="SignalP"/>
    </source>
</evidence>
<keyword evidence="8" id="KW-1133">Transmembrane helix</keyword>
<dbReference type="Proteomes" id="UP000823775">
    <property type="component" value="Unassembled WGS sequence"/>
</dbReference>
<keyword evidence="5" id="KW-0812">Transmembrane</keyword>
<evidence type="ECO:0000256" key="1">
    <source>
        <dbReference type="ARBA" id="ARBA00004251"/>
    </source>
</evidence>
<dbReference type="SUPFAM" id="SSF52047">
    <property type="entry name" value="RNI-like"/>
    <property type="match status" value="1"/>
</dbReference>
<dbReference type="Pfam" id="PF00560">
    <property type="entry name" value="LRR_1"/>
    <property type="match status" value="2"/>
</dbReference>
<evidence type="ECO:0000256" key="11">
    <source>
        <dbReference type="ARBA" id="ARBA00023180"/>
    </source>
</evidence>
<dbReference type="InterPro" id="IPR013210">
    <property type="entry name" value="LRR_N_plant-typ"/>
</dbReference>
<keyword evidence="16" id="KW-1185">Reference proteome</keyword>
<comment type="subcellular location">
    <subcellularLocation>
        <location evidence="1">Cell membrane</location>
        <topology evidence="1">Single-pass type I membrane protein</topology>
    </subcellularLocation>
</comment>
<evidence type="ECO:0000256" key="6">
    <source>
        <dbReference type="ARBA" id="ARBA00022729"/>
    </source>
</evidence>
<dbReference type="PANTHER" id="PTHR48052">
    <property type="entry name" value="UNNAMED PRODUCT"/>
    <property type="match status" value="1"/>
</dbReference>
<evidence type="ECO:0000313" key="15">
    <source>
        <dbReference type="EMBL" id="MCD9640281.1"/>
    </source>
</evidence>
<dbReference type="Gene3D" id="3.80.10.10">
    <property type="entry name" value="Ribonuclease Inhibitor"/>
    <property type="match status" value="4"/>
</dbReference>
<feature type="domain" description="Leucine-rich repeat-containing N-terminal plant-type" evidence="13">
    <location>
        <begin position="36"/>
        <end position="75"/>
    </location>
</feature>
<evidence type="ECO:0000256" key="5">
    <source>
        <dbReference type="ARBA" id="ARBA00022692"/>
    </source>
</evidence>
<dbReference type="PANTHER" id="PTHR48052:SF8">
    <property type="entry name" value="LRR RECEPTOR-LIKE SERINE_THREONINE-PROTEIN KINASE FLS2"/>
    <property type="match status" value="1"/>
</dbReference>
<dbReference type="SMART" id="SM00365">
    <property type="entry name" value="LRR_SD22"/>
    <property type="match status" value="8"/>
</dbReference>
<dbReference type="InterPro" id="IPR001611">
    <property type="entry name" value="Leu-rich_rpt"/>
</dbReference>
<keyword evidence="11" id="KW-0325">Glycoprotein</keyword>
<evidence type="ECO:0000256" key="10">
    <source>
        <dbReference type="ARBA" id="ARBA00023170"/>
    </source>
</evidence>
<keyword evidence="4" id="KW-0433">Leucine-rich repeat</keyword>
<gene>
    <name evidence="15" type="ORF">HAX54_025483</name>
</gene>
<evidence type="ECO:0000256" key="8">
    <source>
        <dbReference type="ARBA" id="ARBA00022989"/>
    </source>
</evidence>
<evidence type="ECO:0000259" key="14">
    <source>
        <dbReference type="Pfam" id="PF23598"/>
    </source>
</evidence>
<feature type="chain" id="PRO_5047055219" description="Leucine-rich repeat-containing N-terminal plant-type domain-containing protein" evidence="12">
    <location>
        <begin position="33"/>
        <end position="651"/>
    </location>
</feature>
<keyword evidence="9" id="KW-0472">Membrane</keyword>
<comment type="similarity">
    <text evidence="2">Belongs to the RLP family.</text>
</comment>